<sequence length="95" mass="11149">MAAVAMVPPQAVVDDARRWAHSAPFRSIFEDLVFSSMKNEREAPHLRRIRFKRRRTPTAQGSGPALSQRRGEWFIFPFRCNLVDEPRDEVRRRGR</sequence>
<organism evidence="1 2">
    <name type="scientific">Gossypium tomentosum</name>
    <name type="common">Hawaiian cotton</name>
    <name type="synonym">Gossypium sandvicense</name>
    <dbReference type="NCBI Taxonomy" id="34277"/>
    <lineage>
        <taxon>Eukaryota</taxon>
        <taxon>Viridiplantae</taxon>
        <taxon>Streptophyta</taxon>
        <taxon>Embryophyta</taxon>
        <taxon>Tracheophyta</taxon>
        <taxon>Spermatophyta</taxon>
        <taxon>Magnoliopsida</taxon>
        <taxon>eudicotyledons</taxon>
        <taxon>Gunneridae</taxon>
        <taxon>Pentapetalae</taxon>
        <taxon>rosids</taxon>
        <taxon>malvids</taxon>
        <taxon>Malvales</taxon>
        <taxon>Malvaceae</taxon>
        <taxon>Malvoideae</taxon>
        <taxon>Gossypium</taxon>
    </lineage>
</organism>
<dbReference type="EMBL" id="CM017621">
    <property type="protein sequence ID" value="TYH95275.1"/>
    <property type="molecule type" value="Genomic_DNA"/>
</dbReference>
<evidence type="ECO:0000313" key="2">
    <source>
        <dbReference type="Proteomes" id="UP000322667"/>
    </source>
</evidence>
<gene>
    <name evidence="1" type="ORF">ES332_A12G094900v1</name>
</gene>
<dbReference type="AlphaFoldDB" id="A0A5D2MVB7"/>
<accession>A0A5D2MVB7</accession>
<keyword evidence="2" id="KW-1185">Reference proteome</keyword>
<dbReference type="Proteomes" id="UP000322667">
    <property type="component" value="Chromosome A12"/>
</dbReference>
<evidence type="ECO:0000313" key="1">
    <source>
        <dbReference type="EMBL" id="TYH95275.1"/>
    </source>
</evidence>
<name>A0A5D2MVB7_GOSTO</name>
<protein>
    <submittedName>
        <fullName evidence="1">Uncharacterized protein</fullName>
    </submittedName>
</protein>
<proteinExistence type="predicted"/>
<reference evidence="1 2" key="1">
    <citation type="submission" date="2019-07" db="EMBL/GenBank/DDBJ databases">
        <title>WGS assembly of Gossypium tomentosum.</title>
        <authorList>
            <person name="Chen Z.J."/>
            <person name="Sreedasyam A."/>
            <person name="Ando A."/>
            <person name="Song Q."/>
            <person name="De L."/>
            <person name="Hulse-Kemp A."/>
            <person name="Ding M."/>
            <person name="Ye W."/>
            <person name="Kirkbride R."/>
            <person name="Jenkins J."/>
            <person name="Plott C."/>
            <person name="Lovell J."/>
            <person name="Lin Y.-M."/>
            <person name="Vaughn R."/>
            <person name="Liu B."/>
            <person name="Li W."/>
            <person name="Simpson S."/>
            <person name="Scheffler B."/>
            <person name="Saski C."/>
            <person name="Grover C."/>
            <person name="Hu G."/>
            <person name="Conover J."/>
            <person name="Carlson J."/>
            <person name="Shu S."/>
            <person name="Boston L."/>
            <person name="Williams M."/>
            <person name="Peterson D."/>
            <person name="Mcgee K."/>
            <person name="Jones D."/>
            <person name="Wendel J."/>
            <person name="Stelly D."/>
            <person name="Grimwood J."/>
            <person name="Schmutz J."/>
        </authorList>
    </citation>
    <scope>NUCLEOTIDE SEQUENCE [LARGE SCALE GENOMIC DNA]</scope>
    <source>
        <strain evidence="1">7179.01</strain>
    </source>
</reference>